<keyword evidence="2" id="KW-1185">Reference proteome</keyword>
<evidence type="ECO:0000313" key="2">
    <source>
        <dbReference type="Proteomes" id="UP001165269"/>
    </source>
</evidence>
<accession>A0ABS9YHP9</accession>
<protein>
    <recommendedName>
        <fullName evidence="3">Secreted protein</fullName>
    </recommendedName>
</protein>
<organism evidence="1 2">
    <name type="scientific">Streptomyces cylindrosporus</name>
    <dbReference type="NCBI Taxonomy" id="2927583"/>
    <lineage>
        <taxon>Bacteria</taxon>
        <taxon>Bacillati</taxon>
        <taxon>Actinomycetota</taxon>
        <taxon>Actinomycetes</taxon>
        <taxon>Kitasatosporales</taxon>
        <taxon>Streptomycetaceae</taxon>
        <taxon>Streptomyces</taxon>
    </lineage>
</organism>
<proteinExistence type="predicted"/>
<evidence type="ECO:0000313" key="1">
    <source>
        <dbReference type="EMBL" id="MCI3276754.1"/>
    </source>
</evidence>
<gene>
    <name evidence="1" type="ORF">MQP27_37350</name>
</gene>
<dbReference type="EMBL" id="JALDAY010000013">
    <property type="protein sequence ID" value="MCI3276754.1"/>
    <property type="molecule type" value="Genomic_DNA"/>
</dbReference>
<comment type="caution">
    <text evidence="1">The sequence shown here is derived from an EMBL/GenBank/DDBJ whole genome shotgun (WGS) entry which is preliminary data.</text>
</comment>
<dbReference type="Proteomes" id="UP001165269">
    <property type="component" value="Unassembled WGS sequence"/>
</dbReference>
<name>A0ABS9YHP9_9ACTN</name>
<sequence>MSSSVSQILVAVLGIGGTLASALLTQRAGNRARDRELQHARQLQADEREYVTRQTRLEARRTCYAALNAGTRDFINVMTKLVHALERDEVTEELRSDLDRSRRDHRLRHAEAQMVLPDPVMTAASTVNRHFGDLYGLLLRLDRGTPEPGENVEAARETMNRLWDALWTMRHVMRVDLGITPPDEGA</sequence>
<reference evidence="1" key="1">
    <citation type="submission" date="2022-03" db="EMBL/GenBank/DDBJ databases">
        <title>Streptomyces 7R015 and 7R016 isolated from Barleria lupulina in Thailand.</title>
        <authorList>
            <person name="Kanchanasin P."/>
            <person name="Phongsopitanun W."/>
            <person name="Tanasupawat S."/>
        </authorList>
    </citation>
    <scope>NUCLEOTIDE SEQUENCE</scope>
    <source>
        <strain evidence="1">7R015</strain>
    </source>
</reference>
<dbReference type="RefSeq" id="WP_242773680.1">
    <property type="nucleotide sequence ID" value="NZ_JALDAY010000013.1"/>
</dbReference>
<evidence type="ECO:0008006" key="3">
    <source>
        <dbReference type="Google" id="ProtNLM"/>
    </source>
</evidence>